<dbReference type="Gene3D" id="1.10.443.10">
    <property type="entry name" value="Intergrase catalytic core"/>
    <property type="match status" value="1"/>
</dbReference>
<accession>A0A3N4E0M4</accession>
<dbReference type="KEGG" id="spsr:EGC80_00365"/>
<dbReference type="InterPro" id="IPR011010">
    <property type="entry name" value="DNA_brk_join_enz"/>
</dbReference>
<dbReference type="EMBL" id="RKKB01000010">
    <property type="protein sequence ID" value="RPA27771.1"/>
    <property type="molecule type" value="Genomic_DNA"/>
</dbReference>
<evidence type="ECO:0000313" key="4">
    <source>
        <dbReference type="EMBL" id="RPA27771.1"/>
    </source>
</evidence>
<keyword evidence="2" id="KW-0233">DNA recombination</keyword>
<dbReference type="SUPFAM" id="SSF56349">
    <property type="entry name" value="DNA breaking-rejoining enzymes"/>
    <property type="match status" value="1"/>
</dbReference>
<dbReference type="PANTHER" id="PTHR30349:SF64">
    <property type="entry name" value="PROPHAGE INTEGRASE INTD-RELATED"/>
    <property type="match status" value="1"/>
</dbReference>
<evidence type="ECO:0000313" key="3">
    <source>
        <dbReference type="EMBL" id="AZG33534.1"/>
    </source>
</evidence>
<protein>
    <submittedName>
        <fullName evidence="4">Site-specific integrase</fullName>
    </submittedName>
</protein>
<dbReference type="GO" id="GO:0006310">
    <property type="term" value="P:DNA recombination"/>
    <property type="evidence" value="ECO:0007669"/>
    <property type="project" value="UniProtKB-KW"/>
</dbReference>
<evidence type="ECO:0000256" key="1">
    <source>
        <dbReference type="ARBA" id="ARBA00022908"/>
    </source>
</evidence>
<keyword evidence="1" id="KW-0229">DNA integration</keyword>
<dbReference type="OrthoDB" id="6629433at2"/>
<evidence type="ECO:0000256" key="2">
    <source>
        <dbReference type="ARBA" id="ARBA00023172"/>
    </source>
</evidence>
<dbReference type="InterPro" id="IPR013762">
    <property type="entry name" value="Integrase-like_cat_sf"/>
</dbReference>
<dbReference type="InterPro" id="IPR050090">
    <property type="entry name" value="Tyrosine_recombinase_XerCD"/>
</dbReference>
<proteinExistence type="predicted"/>
<dbReference type="GO" id="GO:0003677">
    <property type="term" value="F:DNA binding"/>
    <property type="evidence" value="ECO:0007669"/>
    <property type="project" value="InterPro"/>
</dbReference>
<keyword evidence="5" id="KW-1185">Reference proteome</keyword>
<evidence type="ECO:0000313" key="5">
    <source>
        <dbReference type="Proteomes" id="UP000273778"/>
    </source>
</evidence>
<dbReference type="RefSeq" id="WP_124013542.1">
    <property type="nucleotide sequence ID" value="NZ_CP034073.1"/>
</dbReference>
<reference evidence="6" key="2">
    <citation type="submission" date="2018-11" db="EMBL/GenBank/DDBJ databases">
        <title>Shewanella sp. R106.</title>
        <authorList>
            <person name="Hwang Y.J."/>
            <person name="Hwang C.Y."/>
        </authorList>
    </citation>
    <scope>NUCLEOTIDE SEQUENCE [LARGE SCALE GENOMIC DNA]</scope>
    <source>
        <strain evidence="6">R106</strain>
    </source>
</reference>
<sequence length="401" mass="46171">MEHFYHLVETNDNIGIGDVDVSVDGSTFSVDRPMSFKGLLMLFTSTGRPVFEPNAYFLSRRIVEGTKDLKPTCFHLLRYYRYLEANNLKWNDHEEQLQRYPIFLYRAYLNDSIEKGNLGRSTAVAALSIVRRFYIFCLRHGYISQLPFVVTGVTKYGQNLTDCSIRSQTKETNLQPLNKLDLQHVRENWHCNGLSREFRLMVCVALSVGLRSVEITDIKPKHFSIPKGFKGKTLTSIWIGPAHDCKTKYDTDRQVSMPIWLMEGMNKYHQSDRYKKRKQLYFMNTGDMSPPAFINKDGDAFSTQSLNTLWSKLRAAIQENSNPHFKHKEHDCRATFGANKFESLSKVAGLSPLEALTTLKNEMGHKDLDTTMLYLKHYEGNPEKNLIPEITTNLLENEALS</sequence>
<dbReference type="AlphaFoldDB" id="A0A3N4E0M4"/>
<evidence type="ECO:0000313" key="6">
    <source>
        <dbReference type="Proteomes" id="UP000278855"/>
    </source>
</evidence>
<reference evidence="3 5" key="1">
    <citation type="submission" date="2018-11" db="EMBL/GenBank/DDBJ databases">
        <title>Shewanella sp. M2.</title>
        <authorList>
            <person name="Hwang Y.J."/>
            <person name="Hwang C.Y."/>
        </authorList>
    </citation>
    <scope>NUCLEOTIDE SEQUENCE [LARGE SCALE GENOMIC DNA]</scope>
    <source>
        <strain evidence="3 5">M2</strain>
    </source>
</reference>
<name>A0A3N4E0M4_9GAMM</name>
<dbReference type="PANTHER" id="PTHR30349">
    <property type="entry name" value="PHAGE INTEGRASE-RELATED"/>
    <property type="match status" value="1"/>
</dbReference>
<gene>
    <name evidence="4" type="ORF">EGC77_16175</name>
    <name evidence="3" type="ORF">EGC80_00365</name>
</gene>
<dbReference type="GO" id="GO:0015074">
    <property type="term" value="P:DNA integration"/>
    <property type="evidence" value="ECO:0007669"/>
    <property type="project" value="UniProtKB-KW"/>
</dbReference>
<dbReference type="EMBL" id="CP034073">
    <property type="protein sequence ID" value="AZG33534.1"/>
    <property type="molecule type" value="Genomic_DNA"/>
</dbReference>
<organism evidence="4 6">
    <name type="scientific">Shewanella psychromarinicola</name>
    <dbReference type="NCBI Taxonomy" id="2487742"/>
    <lineage>
        <taxon>Bacteria</taxon>
        <taxon>Pseudomonadati</taxon>
        <taxon>Pseudomonadota</taxon>
        <taxon>Gammaproteobacteria</taxon>
        <taxon>Alteromonadales</taxon>
        <taxon>Shewanellaceae</taxon>
        <taxon>Shewanella</taxon>
    </lineage>
</organism>
<reference evidence="4" key="3">
    <citation type="submission" date="2018-11" db="EMBL/GenBank/DDBJ databases">
        <authorList>
            <person name="Hwang Y.J."/>
            <person name="Hwang C.Y."/>
        </authorList>
    </citation>
    <scope>NUCLEOTIDE SEQUENCE</scope>
    <source>
        <strain evidence="4">R106</strain>
    </source>
</reference>
<dbReference type="Proteomes" id="UP000273778">
    <property type="component" value="Chromosome"/>
</dbReference>
<dbReference type="Proteomes" id="UP000278855">
    <property type="component" value="Unassembled WGS sequence"/>
</dbReference>
<dbReference type="CDD" id="cd00397">
    <property type="entry name" value="DNA_BRE_C"/>
    <property type="match status" value="1"/>
</dbReference>